<evidence type="ECO:0008006" key="3">
    <source>
        <dbReference type="Google" id="ProtNLM"/>
    </source>
</evidence>
<dbReference type="EMBL" id="JBHLUE010000019">
    <property type="protein sequence ID" value="MFC0567208.1"/>
    <property type="molecule type" value="Genomic_DNA"/>
</dbReference>
<dbReference type="InterPro" id="IPR036812">
    <property type="entry name" value="NAD(P)_OxRdtase_dom_sf"/>
</dbReference>
<keyword evidence="2" id="KW-1185">Reference proteome</keyword>
<dbReference type="Gene3D" id="3.20.20.100">
    <property type="entry name" value="NADP-dependent oxidoreductase domain"/>
    <property type="match status" value="1"/>
</dbReference>
<dbReference type="SUPFAM" id="SSF51430">
    <property type="entry name" value="NAD(P)-linked oxidoreductase"/>
    <property type="match status" value="1"/>
</dbReference>
<comment type="caution">
    <text evidence="1">The sequence shown here is derived from an EMBL/GenBank/DDBJ whole genome shotgun (WGS) entry which is preliminary data.</text>
</comment>
<sequence length="60" mass="6434">MRYVRLGSSGIRVSRIALGMMSYGNPASVPWYLDEEAAEPIVRHAVDAGVTARSGTSARP</sequence>
<name>A0ABV6P2F4_9ACTN</name>
<evidence type="ECO:0000313" key="2">
    <source>
        <dbReference type="Proteomes" id="UP001589894"/>
    </source>
</evidence>
<accession>A0ABV6P2F4</accession>
<gene>
    <name evidence="1" type="ORF">ACFFHU_24100</name>
</gene>
<reference evidence="1 2" key="1">
    <citation type="submission" date="2024-09" db="EMBL/GenBank/DDBJ databases">
        <authorList>
            <person name="Sun Q."/>
            <person name="Mori K."/>
        </authorList>
    </citation>
    <scope>NUCLEOTIDE SEQUENCE [LARGE SCALE GENOMIC DNA]</scope>
    <source>
        <strain evidence="1 2">TBRC 2205</strain>
    </source>
</reference>
<dbReference type="RefSeq" id="WP_377342481.1">
    <property type="nucleotide sequence ID" value="NZ_JBHLUE010000019.1"/>
</dbReference>
<proteinExistence type="predicted"/>
<evidence type="ECO:0000313" key="1">
    <source>
        <dbReference type="EMBL" id="MFC0567208.1"/>
    </source>
</evidence>
<dbReference type="Proteomes" id="UP001589894">
    <property type="component" value="Unassembled WGS sequence"/>
</dbReference>
<organism evidence="1 2">
    <name type="scientific">Plantactinospora siamensis</name>
    <dbReference type="NCBI Taxonomy" id="555372"/>
    <lineage>
        <taxon>Bacteria</taxon>
        <taxon>Bacillati</taxon>
        <taxon>Actinomycetota</taxon>
        <taxon>Actinomycetes</taxon>
        <taxon>Micromonosporales</taxon>
        <taxon>Micromonosporaceae</taxon>
        <taxon>Plantactinospora</taxon>
    </lineage>
</organism>
<protein>
    <recommendedName>
        <fullName evidence="3">NADP-dependent oxidoreductase domain-containing protein</fullName>
    </recommendedName>
</protein>